<proteinExistence type="predicted"/>
<keyword evidence="1 6" id="KW-0396">Initiation factor</keyword>
<evidence type="ECO:0000256" key="2">
    <source>
        <dbReference type="ARBA" id="ARBA00022574"/>
    </source>
</evidence>
<protein>
    <submittedName>
        <fullName evidence="6">Eukaryotic translation initiation factor eIF2A</fullName>
    </submittedName>
</protein>
<dbReference type="GO" id="GO:0022627">
    <property type="term" value="C:cytosolic small ribosomal subunit"/>
    <property type="evidence" value="ECO:0007669"/>
    <property type="project" value="TreeGrafter"/>
</dbReference>
<dbReference type="PANTHER" id="PTHR13227:SF0">
    <property type="entry name" value="EUKARYOTIC TRANSLATION INITIATION FACTOR 2A"/>
    <property type="match status" value="1"/>
</dbReference>
<dbReference type="Proteomes" id="UP000031056">
    <property type="component" value="Unassembled WGS sequence"/>
</dbReference>
<dbReference type="Pfam" id="PF08662">
    <property type="entry name" value="eIF2A"/>
    <property type="match status" value="1"/>
</dbReference>
<dbReference type="GO" id="GO:0043022">
    <property type="term" value="F:ribosome binding"/>
    <property type="evidence" value="ECO:0007669"/>
    <property type="project" value="TreeGrafter"/>
</dbReference>
<name>A0A0B2UIP5_9MICR</name>
<dbReference type="InterPro" id="IPR013979">
    <property type="entry name" value="TIF_beta_prop-like"/>
</dbReference>
<accession>A0A0B2UIP5</accession>
<evidence type="ECO:0000313" key="6">
    <source>
        <dbReference type="EMBL" id="KHN68835.1"/>
    </source>
</evidence>
<dbReference type="InParanoid" id="A0A0B2UIP5"/>
<dbReference type="GO" id="GO:0003743">
    <property type="term" value="F:translation initiation factor activity"/>
    <property type="evidence" value="ECO:0007669"/>
    <property type="project" value="UniProtKB-KW"/>
</dbReference>
<keyword evidence="3" id="KW-0677">Repeat</keyword>
<keyword evidence="7" id="KW-1185">Reference proteome</keyword>
<dbReference type="STRING" id="1354746.A0A0B2UIP5"/>
<keyword evidence="4" id="KW-0648">Protein biosynthesis</keyword>
<comment type="caution">
    <text evidence="6">The sequence shown here is derived from an EMBL/GenBank/DDBJ whole genome shotgun (WGS) entry which is preliminary data.</text>
</comment>
<dbReference type="RefSeq" id="XP_014562877.1">
    <property type="nucleotide sequence ID" value="XM_014707391.1"/>
</dbReference>
<feature type="domain" description="Translation initiation factor beta propellor-like" evidence="5">
    <location>
        <begin position="192"/>
        <end position="357"/>
    </location>
</feature>
<evidence type="ECO:0000256" key="4">
    <source>
        <dbReference type="ARBA" id="ARBA00022917"/>
    </source>
</evidence>
<sequence>MPIAAHCEKGLSFDVFKKDAPWIECECYCIESSKVAWSSVKCVKYYDLKKREMIFEMEVDMPREIKMSENGENVGVLASKGELVLFGSCGVKMKIMEVSKFRLSDDILAYASNGSFFIHKVRDGVINEAFHNSKVSLLDFYISGEYVFLATKKLEKDGCHKILRIGENALDVLYSLPVLQGFSLKSSRTKEHLLFLLMTSYVNNSYFPESDLFLYDRGRSKFESLGYSDVHSYAFLSDGFAVCHGSQPSDVCVHEFDGRLKYKFPEGVRNRMFFNHHENLAVFAGFDNLSGDIEVFCVSSRRLISKFNVLGASIVNWSENGSYFYVSTTSYFQEDNKITLYDYFGRIIDEKCFDALSSVNTYGDAEGFVKLSQPSKLVIEVEKKYVPPSIHEFRSKGVAKGGNVKKDQKRKDTYDANSVLKSMSKPNECTKESILKDLDEIKYLKEKMKNGEELSTKELNLILKEAKLRSELKKIDE</sequence>
<evidence type="ECO:0000313" key="7">
    <source>
        <dbReference type="Proteomes" id="UP000031056"/>
    </source>
</evidence>
<evidence type="ECO:0000256" key="1">
    <source>
        <dbReference type="ARBA" id="ARBA00022540"/>
    </source>
</evidence>
<keyword evidence="2" id="KW-0853">WD repeat</keyword>
<dbReference type="GeneID" id="26262571"/>
<evidence type="ECO:0000256" key="3">
    <source>
        <dbReference type="ARBA" id="ARBA00022737"/>
    </source>
</evidence>
<dbReference type="EMBL" id="JOKQ01000012">
    <property type="protein sequence ID" value="KHN68835.1"/>
    <property type="molecule type" value="Genomic_DNA"/>
</dbReference>
<dbReference type="AlphaFoldDB" id="A0A0B2UIP5"/>
<organism evidence="6 7">
    <name type="scientific">Ordospora colligata OC4</name>
    <dbReference type="NCBI Taxonomy" id="1354746"/>
    <lineage>
        <taxon>Eukaryota</taxon>
        <taxon>Fungi</taxon>
        <taxon>Fungi incertae sedis</taxon>
        <taxon>Microsporidia</taxon>
        <taxon>Ordosporidae</taxon>
        <taxon>Ordospora</taxon>
    </lineage>
</organism>
<dbReference type="InterPro" id="IPR011387">
    <property type="entry name" value="TIF2A"/>
</dbReference>
<dbReference type="FunCoup" id="A0A0B2UIP5">
    <property type="interactions" value="320"/>
</dbReference>
<evidence type="ECO:0000259" key="5">
    <source>
        <dbReference type="Pfam" id="PF08662"/>
    </source>
</evidence>
<dbReference type="GO" id="GO:0003729">
    <property type="term" value="F:mRNA binding"/>
    <property type="evidence" value="ECO:0007669"/>
    <property type="project" value="TreeGrafter"/>
</dbReference>
<dbReference type="SUPFAM" id="SSF50978">
    <property type="entry name" value="WD40 repeat-like"/>
    <property type="match status" value="1"/>
</dbReference>
<gene>
    <name evidence="6" type="ORF">M896_120540</name>
</gene>
<dbReference type="GO" id="GO:0000049">
    <property type="term" value="F:tRNA binding"/>
    <property type="evidence" value="ECO:0007669"/>
    <property type="project" value="TreeGrafter"/>
</dbReference>
<dbReference type="VEuPathDB" id="MicrosporidiaDB:M896_120540"/>
<dbReference type="OrthoDB" id="2194683at2759"/>
<dbReference type="HOGENOM" id="CLU_035147_0_0_1"/>
<dbReference type="InterPro" id="IPR036322">
    <property type="entry name" value="WD40_repeat_dom_sf"/>
</dbReference>
<dbReference type="PANTHER" id="PTHR13227">
    <property type="entry name" value="EUKARYOTIC TRANSLATION INITIATION FACTOR 2A"/>
    <property type="match status" value="1"/>
</dbReference>
<reference evidence="6 7" key="1">
    <citation type="journal article" date="2014" name="MBio">
        <title>The Ordospora colligata genome; evolution of extreme reduction in microsporidia and host-to-parasite horizontal gene transfer.</title>
        <authorList>
            <person name="Pombert J.-F."/>
            <person name="Haag K.L."/>
            <person name="Beidas S."/>
            <person name="Ebert D."/>
            <person name="Keeling P.J."/>
        </authorList>
    </citation>
    <scope>NUCLEOTIDE SEQUENCE [LARGE SCALE GENOMIC DNA]</scope>
    <source>
        <strain evidence="6 7">OC4</strain>
    </source>
</reference>